<keyword evidence="7 19" id="KW-1003">Cell membrane</keyword>
<comment type="subcellular location">
    <subcellularLocation>
        <location evidence="2 19">Cell membrane</location>
        <topology evidence="2 19">Multi-pass membrane protein</topology>
    </subcellularLocation>
</comment>
<keyword evidence="10 19" id="KW-0812">Transmembrane</keyword>
<evidence type="ECO:0000256" key="17">
    <source>
        <dbReference type="ARBA" id="ARBA00048623"/>
    </source>
</evidence>
<feature type="transmembrane region" description="Helical" evidence="19">
    <location>
        <begin position="185"/>
        <end position="203"/>
    </location>
</feature>
<dbReference type="EMBL" id="CP043031">
    <property type="protein sequence ID" value="QEH93326.1"/>
    <property type="molecule type" value="Genomic_DNA"/>
</dbReference>
<evidence type="ECO:0000256" key="13">
    <source>
        <dbReference type="ARBA" id="ARBA00023136"/>
    </source>
</evidence>
<feature type="transmembrane region" description="Helical" evidence="19">
    <location>
        <begin position="69"/>
        <end position="86"/>
    </location>
</feature>
<evidence type="ECO:0000256" key="18">
    <source>
        <dbReference type="ARBA" id="ARBA00049504"/>
    </source>
</evidence>
<feature type="transmembrane region" description="Helical" evidence="19">
    <location>
        <begin position="6"/>
        <end position="29"/>
    </location>
</feature>
<organism evidence="20 21">
    <name type="scientific">Dermacoccus abyssi</name>
    <dbReference type="NCBI Taxonomy" id="322596"/>
    <lineage>
        <taxon>Bacteria</taxon>
        <taxon>Bacillati</taxon>
        <taxon>Actinomycetota</taxon>
        <taxon>Actinomycetes</taxon>
        <taxon>Micrococcales</taxon>
        <taxon>Dermacoccaceae</taxon>
        <taxon>Dermacoccus</taxon>
    </lineage>
</organism>
<evidence type="ECO:0000256" key="15">
    <source>
        <dbReference type="ARBA" id="ARBA00032605"/>
    </source>
</evidence>
<dbReference type="Proteomes" id="UP000323565">
    <property type="component" value="Chromosome"/>
</dbReference>
<evidence type="ECO:0000256" key="10">
    <source>
        <dbReference type="ARBA" id="ARBA00022692"/>
    </source>
</evidence>
<reference evidence="20 21" key="1">
    <citation type="submission" date="2019-08" db="EMBL/GenBank/DDBJ databases">
        <title>Dermacoccus abyssi strain HZAU 226, whole genome Nanopore sequencing project.</title>
        <authorList>
            <person name="Guo A."/>
            <person name="Zhang X."/>
            <person name="Ruan Y."/>
            <person name="Liu W."/>
            <person name="Chen Q."/>
            <person name="Gu L."/>
        </authorList>
    </citation>
    <scope>NUCLEOTIDE SEQUENCE [LARGE SCALE GENOMIC DNA]</scope>
    <source>
        <strain evidence="20 21">HZAU 226</strain>
    </source>
</reference>
<evidence type="ECO:0000313" key="21">
    <source>
        <dbReference type="Proteomes" id="UP000323565"/>
    </source>
</evidence>
<evidence type="ECO:0000256" key="5">
    <source>
        <dbReference type="ARBA" id="ARBA00013200"/>
    </source>
</evidence>
<comment type="cofactor">
    <cofactor evidence="1 19">
        <name>Mg(2+)</name>
        <dbReference type="ChEBI" id="CHEBI:18420"/>
    </cofactor>
</comment>
<evidence type="ECO:0000256" key="3">
    <source>
        <dbReference type="ARBA" id="ARBA00004663"/>
    </source>
</evidence>
<keyword evidence="9 19" id="KW-0808">Transferase</keyword>
<evidence type="ECO:0000256" key="7">
    <source>
        <dbReference type="ARBA" id="ARBA00022475"/>
    </source>
</evidence>
<keyword evidence="13 19" id="KW-0472">Membrane</keyword>
<comment type="pathway">
    <text evidence="3 19">Cofactor biosynthesis; adenosylcobalamin biosynthesis; adenosylcobalamin from cob(II)yrinate a,c-diamide: step 7/7.</text>
</comment>
<proteinExistence type="inferred from homology"/>
<evidence type="ECO:0000256" key="2">
    <source>
        <dbReference type="ARBA" id="ARBA00004651"/>
    </source>
</evidence>
<evidence type="ECO:0000256" key="8">
    <source>
        <dbReference type="ARBA" id="ARBA00022573"/>
    </source>
</evidence>
<dbReference type="HAMAP" id="MF_00719">
    <property type="entry name" value="CobS"/>
    <property type="match status" value="1"/>
</dbReference>
<dbReference type="Pfam" id="PF02654">
    <property type="entry name" value="CobS"/>
    <property type="match status" value="1"/>
</dbReference>
<evidence type="ECO:0000256" key="12">
    <source>
        <dbReference type="ARBA" id="ARBA00022989"/>
    </source>
</evidence>
<dbReference type="InterPro" id="IPR003805">
    <property type="entry name" value="CobS"/>
</dbReference>
<comment type="catalytic activity">
    <reaction evidence="18 19">
        <text>alpha-ribazole 5'-phosphate + adenosylcob(III)inamide-GDP = adenosylcob(III)alamin 5'-phosphate + GMP + H(+)</text>
        <dbReference type="Rhea" id="RHEA:23560"/>
        <dbReference type="ChEBI" id="CHEBI:15378"/>
        <dbReference type="ChEBI" id="CHEBI:57918"/>
        <dbReference type="ChEBI" id="CHEBI:58115"/>
        <dbReference type="ChEBI" id="CHEBI:60487"/>
        <dbReference type="ChEBI" id="CHEBI:60493"/>
        <dbReference type="EC" id="2.7.8.26"/>
    </reaction>
</comment>
<feature type="transmembrane region" description="Helical" evidence="19">
    <location>
        <begin position="209"/>
        <end position="229"/>
    </location>
</feature>
<comment type="catalytic activity">
    <reaction evidence="17 19">
        <text>alpha-ribazole + adenosylcob(III)inamide-GDP = adenosylcob(III)alamin + GMP + H(+)</text>
        <dbReference type="Rhea" id="RHEA:16049"/>
        <dbReference type="ChEBI" id="CHEBI:10329"/>
        <dbReference type="ChEBI" id="CHEBI:15378"/>
        <dbReference type="ChEBI" id="CHEBI:18408"/>
        <dbReference type="ChEBI" id="CHEBI:58115"/>
        <dbReference type="ChEBI" id="CHEBI:60487"/>
        <dbReference type="EC" id="2.7.8.26"/>
    </reaction>
</comment>
<evidence type="ECO:0000256" key="1">
    <source>
        <dbReference type="ARBA" id="ARBA00001946"/>
    </source>
</evidence>
<evidence type="ECO:0000256" key="14">
    <source>
        <dbReference type="ARBA" id="ARBA00025228"/>
    </source>
</evidence>
<keyword evidence="8 19" id="KW-0169">Cobalamin biosynthesis</keyword>
<evidence type="ECO:0000256" key="9">
    <source>
        <dbReference type="ARBA" id="ARBA00022679"/>
    </source>
</evidence>
<comment type="similarity">
    <text evidence="4 19">Belongs to the CobS family.</text>
</comment>
<name>A0ABX5Z8L7_9MICO</name>
<feature type="transmembrane region" description="Helical" evidence="19">
    <location>
        <begin position="241"/>
        <end position="262"/>
    </location>
</feature>
<evidence type="ECO:0000256" key="19">
    <source>
        <dbReference type="HAMAP-Rule" id="MF_00719"/>
    </source>
</evidence>
<evidence type="ECO:0000256" key="11">
    <source>
        <dbReference type="ARBA" id="ARBA00022842"/>
    </source>
</evidence>
<evidence type="ECO:0000256" key="4">
    <source>
        <dbReference type="ARBA" id="ARBA00010561"/>
    </source>
</evidence>
<evidence type="ECO:0000256" key="16">
    <source>
        <dbReference type="ARBA" id="ARBA00032853"/>
    </source>
</evidence>
<dbReference type="EC" id="2.7.8.26" evidence="5 19"/>
<dbReference type="PANTHER" id="PTHR34148">
    <property type="entry name" value="ADENOSYLCOBINAMIDE-GDP RIBAZOLETRANSFERASE"/>
    <property type="match status" value="1"/>
</dbReference>
<keyword evidence="11 19" id="KW-0460">Magnesium</keyword>
<feature type="transmembrane region" description="Helical" evidence="19">
    <location>
        <begin position="119"/>
        <end position="140"/>
    </location>
</feature>
<protein>
    <recommendedName>
        <fullName evidence="6 19">Adenosylcobinamide-GDP ribazoletransferase</fullName>
        <ecNumber evidence="5 19">2.7.8.26</ecNumber>
    </recommendedName>
    <alternativeName>
        <fullName evidence="16 19">Cobalamin synthase</fullName>
    </alternativeName>
    <alternativeName>
        <fullName evidence="15 19">Cobalamin-5'-phosphate synthase</fullName>
    </alternativeName>
</protein>
<evidence type="ECO:0000256" key="6">
    <source>
        <dbReference type="ARBA" id="ARBA00015850"/>
    </source>
</evidence>
<keyword evidence="21" id="KW-1185">Reference proteome</keyword>
<gene>
    <name evidence="19" type="primary">cobS</name>
    <name evidence="20" type="ORF">FV141_07165</name>
</gene>
<sequence>MSSRLWEALMANLLAGLRLAMGTLSVVPVGEVDTSRSTARVAMTLAPVAALPVAVGVGLTVWAADLAQLSPLVVGFLAVAVSALLTRCMHLDGLADTADGLGAGWDRERALAVMKRGDVGPMGAVALVVVLGLEAASVAALVDHPVVIGAAWCAGRAACTALAAGPSPATTGGMGALMTRTVSPAVAALAVALVALALAGVAALSGLQPIGACVAAAVAVVVVNALVIVCRRRFGGITGDVFGAAVEVATATLLVVLASGAWR</sequence>
<feature type="transmembrane region" description="Helical" evidence="19">
    <location>
        <begin position="41"/>
        <end position="63"/>
    </location>
</feature>
<comment type="function">
    <text evidence="14 19">Joins adenosylcobinamide-GDP and alpha-ribazole to generate adenosylcobalamin (Ado-cobalamin). Also synthesizes adenosylcobalamin 5'-phosphate from adenosylcobinamide-GDP and alpha-ribazole 5'-phosphate.</text>
</comment>
<accession>A0ABX5Z8L7</accession>
<evidence type="ECO:0000313" key="20">
    <source>
        <dbReference type="EMBL" id="QEH93326.1"/>
    </source>
</evidence>
<dbReference type="PANTHER" id="PTHR34148:SF1">
    <property type="entry name" value="ADENOSYLCOBINAMIDE-GDP RIBAZOLETRANSFERASE"/>
    <property type="match status" value="1"/>
</dbReference>
<keyword evidence="12 19" id="KW-1133">Transmembrane helix</keyword>